<protein>
    <submittedName>
        <fullName evidence="2">Uncharacterized protein</fullName>
    </submittedName>
</protein>
<keyword evidence="3" id="KW-1185">Reference proteome</keyword>
<feature type="compositionally biased region" description="Acidic residues" evidence="1">
    <location>
        <begin position="91"/>
        <end position="105"/>
    </location>
</feature>
<dbReference type="AlphaFoldDB" id="A0AAD9L227"/>
<comment type="caution">
    <text evidence="2">The sequence shown here is derived from an EMBL/GenBank/DDBJ whole genome shotgun (WGS) entry which is preliminary data.</text>
</comment>
<evidence type="ECO:0000313" key="2">
    <source>
        <dbReference type="EMBL" id="KAK2180973.1"/>
    </source>
</evidence>
<gene>
    <name evidence="2" type="ORF">NP493_417g00009</name>
</gene>
<dbReference type="Proteomes" id="UP001209878">
    <property type="component" value="Unassembled WGS sequence"/>
</dbReference>
<feature type="compositionally biased region" description="Acidic residues" evidence="1">
    <location>
        <begin position="40"/>
        <end position="50"/>
    </location>
</feature>
<feature type="region of interest" description="Disordered" evidence="1">
    <location>
        <begin position="22"/>
        <end position="165"/>
    </location>
</feature>
<feature type="compositionally biased region" description="Pro residues" evidence="1">
    <location>
        <begin position="124"/>
        <end position="149"/>
    </location>
</feature>
<sequence length="210" mass="22681">MTSVLPAVAVDNVSSVYSDVYEDIPNESSKVNQKKVDAASSDEEGEDGEMYENVPLEHPTPVDAASSDEEGEDGEVRNFPWGSKDSVDAASSDDEGEDGETYDDVTLERPTPAPHSSDVTSSTGPPPLPNNPPKLPNNPPPLPNNPPPVDRLNRRKAGPNDETCGLNFEAEMTAKFSEDHSQSCVRGRRAAVSESQEFSRLCHRAVTIVF</sequence>
<dbReference type="EMBL" id="JAODUO010000418">
    <property type="protein sequence ID" value="KAK2180973.1"/>
    <property type="molecule type" value="Genomic_DNA"/>
</dbReference>
<evidence type="ECO:0000256" key="1">
    <source>
        <dbReference type="SAM" id="MobiDB-lite"/>
    </source>
</evidence>
<proteinExistence type="predicted"/>
<organism evidence="2 3">
    <name type="scientific">Ridgeia piscesae</name>
    <name type="common">Tubeworm</name>
    <dbReference type="NCBI Taxonomy" id="27915"/>
    <lineage>
        <taxon>Eukaryota</taxon>
        <taxon>Metazoa</taxon>
        <taxon>Spiralia</taxon>
        <taxon>Lophotrochozoa</taxon>
        <taxon>Annelida</taxon>
        <taxon>Polychaeta</taxon>
        <taxon>Sedentaria</taxon>
        <taxon>Canalipalpata</taxon>
        <taxon>Sabellida</taxon>
        <taxon>Siboglinidae</taxon>
        <taxon>Ridgeia</taxon>
    </lineage>
</organism>
<reference evidence="2" key="1">
    <citation type="journal article" date="2023" name="Mol. Biol. Evol.">
        <title>Third-Generation Sequencing Reveals the Adaptive Role of the Epigenome in Three Deep-Sea Polychaetes.</title>
        <authorList>
            <person name="Perez M."/>
            <person name="Aroh O."/>
            <person name="Sun Y."/>
            <person name="Lan Y."/>
            <person name="Juniper S.K."/>
            <person name="Young C.R."/>
            <person name="Angers B."/>
            <person name="Qian P.Y."/>
        </authorList>
    </citation>
    <scope>NUCLEOTIDE SEQUENCE</scope>
    <source>
        <strain evidence="2">R07B-5</strain>
    </source>
</reference>
<name>A0AAD9L227_RIDPI</name>
<accession>A0AAD9L227</accession>
<evidence type="ECO:0000313" key="3">
    <source>
        <dbReference type="Proteomes" id="UP001209878"/>
    </source>
</evidence>